<gene>
    <name evidence="3" type="ordered locus">HPL003_15225</name>
</gene>
<evidence type="ECO:0000256" key="1">
    <source>
        <dbReference type="SAM" id="Coils"/>
    </source>
</evidence>
<evidence type="ECO:0000313" key="4">
    <source>
        <dbReference type="Proteomes" id="UP000005876"/>
    </source>
</evidence>
<dbReference type="AlphaFoldDB" id="G7VXN6"/>
<organism evidence="3 4">
    <name type="scientific">Paenibacillus terrae (strain HPL-003)</name>
    <dbReference type="NCBI Taxonomy" id="985665"/>
    <lineage>
        <taxon>Bacteria</taxon>
        <taxon>Bacillati</taxon>
        <taxon>Bacillota</taxon>
        <taxon>Bacilli</taxon>
        <taxon>Bacillales</taxon>
        <taxon>Paenibacillaceae</taxon>
        <taxon>Paenibacillus</taxon>
    </lineage>
</organism>
<feature type="coiled-coil region" evidence="1">
    <location>
        <begin position="6"/>
        <end position="33"/>
    </location>
</feature>
<reference key="2">
    <citation type="submission" date="2011-11" db="EMBL/GenBank/DDBJ databases">
        <authorList>
            <person name="Shin S.H."/>
            <person name="Kim S."/>
            <person name="Kim J.Y."/>
        </authorList>
    </citation>
    <scope>NUCLEOTIDE SEQUENCE</scope>
    <source>
        <strain>HPL-003</strain>
    </source>
</reference>
<dbReference type="EMBL" id="CP003107">
    <property type="protein sequence ID" value="AET59796.1"/>
    <property type="molecule type" value="Genomic_DNA"/>
</dbReference>
<dbReference type="Proteomes" id="UP000005876">
    <property type="component" value="Chromosome"/>
</dbReference>
<dbReference type="HOGENOM" id="CLU_3010024_0_0_9"/>
<sequence length="65" mass="7368">MKGENGVKVEQDLEEIKDRLTQIEAKLERRSTSGRILKTMLIIFLSVFFLLLVIGVVQFVSNSSV</sequence>
<evidence type="ECO:0000256" key="2">
    <source>
        <dbReference type="SAM" id="Phobius"/>
    </source>
</evidence>
<dbReference type="eggNOG" id="ENOG5032ECA">
    <property type="taxonomic scope" value="Bacteria"/>
</dbReference>
<keyword evidence="2" id="KW-0472">Membrane</keyword>
<keyword evidence="2" id="KW-1133">Transmembrane helix</keyword>
<evidence type="ECO:0000313" key="3">
    <source>
        <dbReference type="EMBL" id="AET59796.1"/>
    </source>
</evidence>
<proteinExistence type="predicted"/>
<protein>
    <submittedName>
        <fullName evidence="3">Uncharacterized protein</fullName>
    </submittedName>
</protein>
<name>G7VXN6_PAETH</name>
<reference evidence="3 4" key="3">
    <citation type="journal article" date="2012" name="J. Bacteriol.">
        <title>Genome Sequence of Paenibacillus terrae HPL-003, a Xylanase-Producing Bacterium Isolated from Soil Found in Forest Residue.</title>
        <authorList>
            <person name="Shin S.H."/>
            <person name="Kim S."/>
            <person name="Kim J.Y."/>
            <person name="Song H.Y."/>
            <person name="Cho S.J."/>
            <person name="Kim D.R."/>
            <person name="Lee K.I."/>
            <person name="Lim H.K."/>
            <person name="Park N.J."/>
            <person name="Hwang I.T."/>
            <person name="Yang K.S."/>
        </authorList>
    </citation>
    <scope>NUCLEOTIDE SEQUENCE [LARGE SCALE GENOMIC DNA]</scope>
    <source>
        <strain evidence="3 4">HPL-003</strain>
    </source>
</reference>
<keyword evidence="1" id="KW-0175">Coiled coil</keyword>
<reference evidence="4" key="1">
    <citation type="submission" date="2011-11" db="EMBL/GenBank/DDBJ databases">
        <title>Complete sequence of Paenibacillus terrae HPL-003.</title>
        <authorList>
            <person name="Shin S.H."/>
            <person name="Kim S."/>
            <person name="Kim J.Y."/>
        </authorList>
    </citation>
    <scope>NUCLEOTIDE SEQUENCE [LARGE SCALE GENOMIC DNA]</scope>
    <source>
        <strain evidence="4">HPL-003</strain>
    </source>
</reference>
<feature type="transmembrane region" description="Helical" evidence="2">
    <location>
        <begin position="36"/>
        <end position="60"/>
    </location>
</feature>
<accession>G7VXN6</accession>
<dbReference type="STRING" id="985665.HPL003_15225"/>
<keyword evidence="2" id="KW-0812">Transmembrane</keyword>
<dbReference type="KEGG" id="pta:HPL003_15225"/>